<feature type="domain" description="Glycosyltransferase family 18 catalytic" evidence="16">
    <location>
        <begin position="194"/>
        <end position="743"/>
    </location>
</feature>
<dbReference type="STRING" id="1841481.ENSSLDP00000028061"/>
<dbReference type="GO" id="GO:0000139">
    <property type="term" value="C:Golgi membrane"/>
    <property type="evidence" value="ECO:0007669"/>
    <property type="project" value="UniProtKB-SubCell"/>
</dbReference>
<evidence type="ECO:0000256" key="2">
    <source>
        <dbReference type="ARBA" id="ARBA00004922"/>
    </source>
</evidence>
<dbReference type="PANTHER" id="PTHR15075:SF5">
    <property type="entry name" value="ALPHA-1,6-MANNOSYLGLYCOPROTEIN 6-BETA-N-ACETYLGLUCOSAMINYLTRANSFERASE A"/>
    <property type="match status" value="1"/>
</dbReference>
<comment type="subcellular location">
    <subcellularLocation>
        <location evidence="1">Golgi apparatus membrane</location>
        <topology evidence="1">Single-pass type II membrane protein</topology>
    </subcellularLocation>
</comment>
<keyword evidence="14" id="KW-0175">Coiled coil</keyword>
<keyword evidence="7 15" id="KW-0812">Transmembrane</keyword>
<name>A0A3B4YIK2_SERLL</name>
<sequence>MKKPTHTLQRIMCVLLAFGFIWCLSLPYFILGNAEQEDTGVTGNDRLVRPDQVWKEKKEGRAKDRMKSIVKVVDDLLNIVEAADDFAPPLPLRDYKAELKTLQIEMETEKEKGKMRNEMIKELRSDKVHLQQQVAYLEELLKLQAENREKTIQQAKSEDQIKEDGNCPLPLMDGYPDCKGKLKWMKEMWKTDPCYSRYGVNGSLCSILIYLSEIESWCPVLPGRAAPSPQAENSEAGSDQAVIRDSLDGLYPSLENRVQFRWIHQRIQSMGEVWVKAGRSLSAKYNLTERKAKHILVHPGAVTDESGFRIAEAAFNGGPLGELVQWSDLISTLQILGHHLHLSASIPDLQSFLGIKTSGCPPHSKVEVNLIYTDIIGLKQFQNVLKTSWIKYKCMIRVLDTFGTEPDFNHAVWAQKHNLRGPFGGLNLIPAQFYTMFPHTPDNTFLGFVVPHQLNAKESEQTKRQNQALVYGKRAEFWEGKESYLDIIHKYLDVHGTVDVSSRIPNYVKNHGIIRGTEVQALLRQSKVFVGLSFPYEGPAPLEAIANGCAFLNPRLFPPQSSLNSQFFKGKPNIREVTSQHPYAEAIGEPYVWTIDMYNKTEVEKALTAILNQSIEPYLPYEFTCEGMLQRVNVLIEKQDLCSSTASWPPLSALQVVQAEAGTSCKQACQKMGLICEPAFFPHLNSTRNLANYSVDCQTSEVSDSDLVLPAFNNTSKHCLLQSDPLLFSCVRSNQSLIRICPCRDYIKDQIALCKACI</sequence>
<dbReference type="UniPathway" id="UPA00378"/>
<dbReference type="EC" id="2.4.1.155" evidence="4"/>
<evidence type="ECO:0000256" key="6">
    <source>
        <dbReference type="ARBA" id="ARBA00022679"/>
    </source>
</evidence>
<dbReference type="GO" id="GO:0006487">
    <property type="term" value="P:protein N-linked glycosylation"/>
    <property type="evidence" value="ECO:0007669"/>
    <property type="project" value="TreeGrafter"/>
</dbReference>
<evidence type="ECO:0000256" key="13">
    <source>
        <dbReference type="ARBA" id="ARBA00048243"/>
    </source>
</evidence>
<evidence type="ECO:0000256" key="8">
    <source>
        <dbReference type="ARBA" id="ARBA00022968"/>
    </source>
</evidence>
<dbReference type="OrthoDB" id="2113294at2759"/>
<keyword evidence="5" id="KW-0328">Glycosyltransferase</keyword>
<dbReference type="PANTHER" id="PTHR15075">
    <property type="entry name" value="ALPHA-MANNOSIDE BETA-1,6-N-ACETYLGLUCOSAMINYLTRANSFERASE"/>
    <property type="match status" value="1"/>
</dbReference>
<evidence type="ECO:0000256" key="12">
    <source>
        <dbReference type="ARBA" id="ARBA00023180"/>
    </source>
</evidence>
<evidence type="ECO:0000256" key="3">
    <source>
        <dbReference type="ARBA" id="ARBA00007477"/>
    </source>
</evidence>
<protein>
    <recommendedName>
        <fullName evidence="4">alpha-1,6-mannosyl-glycoprotein 6-beta-N-acetylglucosaminyltransferase</fullName>
        <ecNumber evidence="4">2.4.1.155</ecNumber>
    </recommendedName>
</protein>
<keyword evidence="10" id="KW-0333">Golgi apparatus</keyword>
<keyword evidence="6" id="KW-0808">Transferase</keyword>
<dbReference type="KEGG" id="slal:111667400"/>
<dbReference type="GeneID" id="111667400"/>
<feature type="coiled-coil region" evidence="14">
    <location>
        <begin position="92"/>
        <end position="158"/>
    </location>
</feature>
<keyword evidence="18" id="KW-1185">Reference proteome</keyword>
<evidence type="ECO:0000256" key="14">
    <source>
        <dbReference type="SAM" id="Coils"/>
    </source>
</evidence>
<evidence type="ECO:0000256" key="4">
    <source>
        <dbReference type="ARBA" id="ARBA00012671"/>
    </source>
</evidence>
<dbReference type="Pfam" id="PF15024">
    <property type="entry name" value="Glyco_transf_18"/>
    <property type="match status" value="1"/>
</dbReference>
<evidence type="ECO:0000256" key="5">
    <source>
        <dbReference type="ARBA" id="ARBA00022676"/>
    </source>
</evidence>
<evidence type="ECO:0000256" key="1">
    <source>
        <dbReference type="ARBA" id="ARBA00004323"/>
    </source>
</evidence>
<reference evidence="17" key="1">
    <citation type="submission" date="2025-08" db="UniProtKB">
        <authorList>
            <consortium name="Ensembl"/>
        </authorList>
    </citation>
    <scope>IDENTIFICATION</scope>
</reference>
<keyword evidence="12" id="KW-0325">Glycoprotein</keyword>
<dbReference type="GO" id="GO:0030144">
    <property type="term" value="F:alpha-1,6-mannosylglycoprotein 6-beta-N-acetylglucosaminyltransferase activity"/>
    <property type="evidence" value="ECO:0007669"/>
    <property type="project" value="UniProtKB-EC"/>
</dbReference>
<evidence type="ECO:0000256" key="10">
    <source>
        <dbReference type="ARBA" id="ARBA00023034"/>
    </source>
</evidence>
<accession>A0A3B4YIK2</accession>
<dbReference type="InterPro" id="IPR052105">
    <property type="entry name" value="MGAT5_Glycosyltransferase"/>
</dbReference>
<proteinExistence type="inferred from homology"/>
<organism evidence="17 18">
    <name type="scientific">Seriola lalandi dorsalis</name>
    <dbReference type="NCBI Taxonomy" id="1841481"/>
    <lineage>
        <taxon>Eukaryota</taxon>
        <taxon>Metazoa</taxon>
        <taxon>Chordata</taxon>
        <taxon>Craniata</taxon>
        <taxon>Vertebrata</taxon>
        <taxon>Euteleostomi</taxon>
        <taxon>Actinopterygii</taxon>
        <taxon>Neopterygii</taxon>
        <taxon>Teleostei</taxon>
        <taxon>Neoteleostei</taxon>
        <taxon>Acanthomorphata</taxon>
        <taxon>Carangaria</taxon>
        <taxon>Carangiformes</taxon>
        <taxon>Carangidae</taxon>
        <taxon>Seriola</taxon>
    </lineage>
</organism>
<evidence type="ECO:0000313" key="18">
    <source>
        <dbReference type="Proteomes" id="UP000261360"/>
    </source>
</evidence>
<dbReference type="RefSeq" id="XP_023278831.1">
    <property type="nucleotide sequence ID" value="XM_023423063.1"/>
</dbReference>
<evidence type="ECO:0000256" key="15">
    <source>
        <dbReference type="SAM" id="Phobius"/>
    </source>
</evidence>
<reference evidence="17" key="2">
    <citation type="submission" date="2025-09" db="UniProtKB">
        <authorList>
            <consortium name="Ensembl"/>
        </authorList>
    </citation>
    <scope>IDENTIFICATION</scope>
</reference>
<comment type="catalytic activity">
    <reaction evidence="13">
        <text>N(4)-{beta-D-GlcNAc-(1-&gt;2)-[beta-D-GlcNAc-(1-&gt;4)]-alpha-D-Man-(1-&gt;3)-[beta-D-GlcNAc-(1-&gt;2)-alpha-D-Man-(1-&gt;6)]-beta-D-Man-(1-&gt;4)-beta-D-GlcNAc-(1-&gt;4)-beta-D-GlcNAc}-L-asparaginyl-[protein] + UDP-N-acetyl-alpha-D-glucosamine = N(4)-{beta-D-GlcNAc-(1-&gt;2)-[beta-D-GlcNAc-(1-&gt;4)]-alpha-D-Man-(1-&gt;3)-[beta-D-GlcNAc-(1-&gt;2)-[beta-D-GlcNAc-(1-&gt;6)]-alpha-D-Man-(1-&gt;6)]-beta-D-Man-(1-&gt;4)-beta-D-GlcNAc-(1-&gt;4)-beta-D-GlcNAc}-L-asparaginyl-[protein] + UDP + H(+)</text>
        <dbReference type="Rhea" id="RHEA:16921"/>
        <dbReference type="Rhea" id="RHEA-COMP:14374"/>
        <dbReference type="Rhea" id="RHEA-COMP:14377"/>
        <dbReference type="ChEBI" id="CHEBI:15378"/>
        <dbReference type="ChEBI" id="CHEBI:57705"/>
        <dbReference type="ChEBI" id="CHEBI:58223"/>
        <dbReference type="ChEBI" id="CHEBI:139507"/>
        <dbReference type="ChEBI" id="CHEBI:139510"/>
        <dbReference type="EC" id="2.4.1.155"/>
    </reaction>
</comment>
<evidence type="ECO:0000256" key="9">
    <source>
        <dbReference type="ARBA" id="ARBA00022989"/>
    </source>
</evidence>
<evidence type="ECO:0000313" key="17">
    <source>
        <dbReference type="Ensembl" id="ENSSLDP00000028061.1"/>
    </source>
</evidence>
<keyword evidence="8" id="KW-0735">Signal-anchor</keyword>
<evidence type="ECO:0000259" key="16">
    <source>
        <dbReference type="Pfam" id="PF15024"/>
    </source>
</evidence>
<evidence type="ECO:0000256" key="11">
    <source>
        <dbReference type="ARBA" id="ARBA00023136"/>
    </source>
</evidence>
<comment type="pathway">
    <text evidence="2">Protein modification; protein glycosylation.</text>
</comment>
<dbReference type="Ensembl" id="ENSSLDT00000028901.1">
    <property type="protein sequence ID" value="ENSSLDP00000028061.1"/>
    <property type="gene ID" value="ENSSLDG00000021739.1"/>
</dbReference>
<keyword evidence="11 15" id="KW-0472">Membrane</keyword>
<evidence type="ECO:0000256" key="7">
    <source>
        <dbReference type="ARBA" id="ARBA00022692"/>
    </source>
</evidence>
<dbReference type="Proteomes" id="UP000261360">
    <property type="component" value="Unplaced"/>
</dbReference>
<dbReference type="InterPro" id="IPR026116">
    <property type="entry name" value="GT18_cat"/>
</dbReference>
<dbReference type="GeneTree" id="ENSGT00940000153470"/>
<dbReference type="AlphaFoldDB" id="A0A3B4YIK2"/>
<keyword evidence="9 15" id="KW-1133">Transmembrane helix</keyword>
<comment type="similarity">
    <text evidence="3">Belongs to the glycosyltransferase 18 family.</text>
</comment>
<feature type="transmembrane region" description="Helical" evidence="15">
    <location>
        <begin position="12"/>
        <end position="31"/>
    </location>
</feature>